<dbReference type="FunFam" id="3.30.420.10:FF:000032">
    <property type="entry name" value="Retrovirus-related Pol polyprotein from transposon 297-like Protein"/>
    <property type="match status" value="1"/>
</dbReference>
<dbReference type="PANTHER" id="PTHR37984">
    <property type="entry name" value="PROTEIN CBG26694"/>
    <property type="match status" value="1"/>
</dbReference>
<dbReference type="InterPro" id="IPR050951">
    <property type="entry name" value="Retrovirus_Pol_polyprotein"/>
</dbReference>
<dbReference type="InterPro" id="IPR012337">
    <property type="entry name" value="RNaseH-like_sf"/>
</dbReference>
<protein>
    <recommendedName>
        <fullName evidence="1">Integrase catalytic domain-containing protein</fullName>
    </recommendedName>
</protein>
<organism evidence="2 3">
    <name type="scientific">Paramormyrops kingsleyae</name>
    <dbReference type="NCBI Taxonomy" id="1676925"/>
    <lineage>
        <taxon>Eukaryota</taxon>
        <taxon>Metazoa</taxon>
        <taxon>Chordata</taxon>
        <taxon>Craniata</taxon>
        <taxon>Vertebrata</taxon>
        <taxon>Euteleostomi</taxon>
        <taxon>Actinopterygii</taxon>
        <taxon>Neopterygii</taxon>
        <taxon>Teleostei</taxon>
        <taxon>Osteoglossocephala</taxon>
        <taxon>Osteoglossomorpha</taxon>
        <taxon>Osteoglossiformes</taxon>
        <taxon>Mormyridae</taxon>
        <taxon>Paramormyrops</taxon>
    </lineage>
</organism>
<dbReference type="GO" id="GO:0015074">
    <property type="term" value="P:DNA integration"/>
    <property type="evidence" value="ECO:0007669"/>
    <property type="project" value="InterPro"/>
</dbReference>
<dbReference type="InterPro" id="IPR036397">
    <property type="entry name" value="RNaseH_sf"/>
</dbReference>
<dbReference type="Ensembl" id="ENSPKIT00000001644.1">
    <property type="protein sequence ID" value="ENSPKIP00000021018.1"/>
    <property type="gene ID" value="ENSPKIG00000005580.1"/>
</dbReference>
<reference evidence="2" key="1">
    <citation type="submission" date="2025-08" db="UniProtKB">
        <authorList>
            <consortium name="Ensembl"/>
        </authorList>
    </citation>
    <scope>IDENTIFICATION</scope>
</reference>
<dbReference type="Gene3D" id="3.30.420.10">
    <property type="entry name" value="Ribonuclease H-like superfamily/Ribonuclease H"/>
    <property type="match status" value="1"/>
</dbReference>
<evidence type="ECO:0000313" key="2">
    <source>
        <dbReference type="Ensembl" id="ENSPKIP00000021018.1"/>
    </source>
</evidence>
<evidence type="ECO:0000259" key="1">
    <source>
        <dbReference type="PROSITE" id="PS50994"/>
    </source>
</evidence>
<sequence length="301" mass="33875">MRGDVKNYVLSCVACQLSKPTNQKPGGYLKPVVATYPWEFAGIDFVGPLPKSSRGNEYILVFVNYFTKWVEICPVKEATAVVAARNFISEVFARHGALTHLVSDRGVQFVISALGTDHRLTTAYHPQSNQTERVNRTIKTTIRAYVGQKHRDWDLHLSLISFALRTAPHQSTGDTPAFLLYGREHAYDHVRESLASSQTTQKKHYDKKRRGVSFRVGDLVRLKAHPRSDASAGFFAKLAPVYKGPYRITEVMSDLDYKLTRVADGAEGGVHHVCNLVPFFTWDGGLPVFCRYMLPCRKMLP</sequence>
<dbReference type="Proteomes" id="UP000261540">
    <property type="component" value="Unplaced"/>
</dbReference>
<feature type="domain" description="Integrase catalytic" evidence="1">
    <location>
        <begin position="33"/>
        <end position="184"/>
    </location>
</feature>
<dbReference type="InterPro" id="IPR001584">
    <property type="entry name" value="Integrase_cat-core"/>
</dbReference>
<dbReference type="GeneTree" id="ENSGT01000000214408"/>
<keyword evidence="3" id="KW-1185">Reference proteome</keyword>
<proteinExistence type="predicted"/>
<reference evidence="2" key="2">
    <citation type="submission" date="2025-09" db="UniProtKB">
        <authorList>
            <consortium name="Ensembl"/>
        </authorList>
    </citation>
    <scope>IDENTIFICATION</scope>
</reference>
<dbReference type="SUPFAM" id="SSF53098">
    <property type="entry name" value="Ribonuclease H-like"/>
    <property type="match status" value="1"/>
</dbReference>
<evidence type="ECO:0000313" key="3">
    <source>
        <dbReference type="Proteomes" id="UP000261540"/>
    </source>
</evidence>
<dbReference type="STRING" id="1676925.ENSPKIP00000021018"/>
<accession>A0A3B3RRT6</accession>
<dbReference type="GO" id="GO:0003676">
    <property type="term" value="F:nucleic acid binding"/>
    <property type="evidence" value="ECO:0007669"/>
    <property type="project" value="InterPro"/>
</dbReference>
<dbReference type="PROSITE" id="PS50994">
    <property type="entry name" value="INTEGRASE"/>
    <property type="match status" value="1"/>
</dbReference>
<dbReference type="AlphaFoldDB" id="A0A3B3RRT6"/>
<dbReference type="PANTHER" id="PTHR37984:SF5">
    <property type="entry name" value="PROTEIN NYNRIN-LIKE"/>
    <property type="match status" value="1"/>
</dbReference>
<name>A0A3B3RRT6_9TELE</name>